<feature type="compositionally biased region" description="Polar residues" evidence="1">
    <location>
        <begin position="28"/>
        <end position="38"/>
    </location>
</feature>
<organism evidence="2 3">
    <name type="scientific">Rhododendron griersonianum</name>
    <dbReference type="NCBI Taxonomy" id="479676"/>
    <lineage>
        <taxon>Eukaryota</taxon>
        <taxon>Viridiplantae</taxon>
        <taxon>Streptophyta</taxon>
        <taxon>Embryophyta</taxon>
        <taxon>Tracheophyta</taxon>
        <taxon>Spermatophyta</taxon>
        <taxon>Magnoliopsida</taxon>
        <taxon>eudicotyledons</taxon>
        <taxon>Gunneridae</taxon>
        <taxon>Pentapetalae</taxon>
        <taxon>asterids</taxon>
        <taxon>Ericales</taxon>
        <taxon>Ericaceae</taxon>
        <taxon>Ericoideae</taxon>
        <taxon>Rhodoreae</taxon>
        <taxon>Rhododendron</taxon>
    </lineage>
</organism>
<evidence type="ECO:0000313" key="3">
    <source>
        <dbReference type="Proteomes" id="UP000823749"/>
    </source>
</evidence>
<keyword evidence="3" id="KW-1185">Reference proteome</keyword>
<feature type="region of interest" description="Disordered" evidence="1">
    <location>
        <begin position="19"/>
        <end position="67"/>
    </location>
</feature>
<dbReference type="AlphaFoldDB" id="A0AAV6I526"/>
<comment type="caution">
    <text evidence="2">The sequence shown here is derived from an EMBL/GenBank/DDBJ whole genome shotgun (WGS) entry which is preliminary data.</text>
</comment>
<evidence type="ECO:0000313" key="2">
    <source>
        <dbReference type="EMBL" id="KAG5523681.1"/>
    </source>
</evidence>
<proteinExistence type="predicted"/>
<gene>
    <name evidence="2" type="ORF">RHGRI_030608</name>
</gene>
<protein>
    <submittedName>
        <fullName evidence="2">Uncharacterized protein</fullName>
    </submittedName>
</protein>
<accession>A0AAV6I526</accession>
<feature type="region of interest" description="Disordered" evidence="1">
    <location>
        <begin position="109"/>
        <end position="130"/>
    </location>
</feature>
<name>A0AAV6I526_9ERIC</name>
<evidence type="ECO:0000256" key="1">
    <source>
        <dbReference type="SAM" id="MobiDB-lite"/>
    </source>
</evidence>
<sequence>MADGTISFAEGLGCKALDSNEMRRQQKNARSSLTNSTHKPFDLCPSKDSSPNPPLSNDSKRTSPSRKLQQVFEKELLREAESQQRLQLTLENSRFQLMDLGFPSLSKPTVSSPGFGAHSPKSKSNPSTSRQLQQALFEDGLVLEVEAKAVGQLQGQLHEVSPSNLIPKTLFNARGILYLEGDPNMGYSEADTNLDHHKIFLNKFLLNPE</sequence>
<reference evidence="2" key="1">
    <citation type="submission" date="2020-08" db="EMBL/GenBank/DDBJ databases">
        <title>Plant Genome Project.</title>
        <authorList>
            <person name="Zhang R.-G."/>
        </authorList>
    </citation>
    <scope>NUCLEOTIDE SEQUENCE</scope>
    <source>
        <strain evidence="2">WSP0</strain>
        <tissue evidence="2">Leaf</tissue>
    </source>
</reference>
<dbReference type="Proteomes" id="UP000823749">
    <property type="component" value="Chromosome 11"/>
</dbReference>
<dbReference type="EMBL" id="JACTNZ010000011">
    <property type="protein sequence ID" value="KAG5523681.1"/>
    <property type="molecule type" value="Genomic_DNA"/>
</dbReference>